<reference evidence="1 2" key="1">
    <citation type="submission" date="2018-11" db="EMBL/GenBank/DDBJ databases">
        <authorList>
            <consortium name="Pathogen Informatics"/>
        </authorList>
    </citation>
    <scope>NUCLEOTIDE SEQUENCE [LARGE SCALE GENOMIC DNA]</scope>
</reference>
<sequence>MLLTHQLENVQQLAEQLAISRAELGRSSLDGRATLDAADQMMQRASEWFEMMLDDLEKRIKDEGVLEMRHNTAVDKKIGPILQKLYDLSILYETLNSLDKKTSHNDQTMRACKQNIQLARESIAKLLSNDAKIRASMVVKPIMIPLAANVSSAFIGFEHALLEMMSFTTSSPAATKLMETIISQMTGIHRAVMKAAPRAPMSQYIRSLTSAGEHEKLNHWETTCNLRPYLHYSSLLSPIEAKITNFNASAKPAHQALCSKMGLGSVALQARLFAIISPTLPLPE</sequence>
<dbReference type="WBParaSite" id="HPBE_0000593901-mRNA-1">
    <property type="protein sequence ID" value="HPBE_0000593901-mRNA-1"/>
    <property type="gene ID" value="HPBE_0000593901"/>
</dbReference>
<dbReference type="AlphaFoldDB" id="A0A183FGW0"/>
<name>A0A183FGW0_HELPZ</name>
<reference evidence="3" key="2">
    <citation type="submission" date="2019-09" db="UniProtKB">
        <authorList>
            <consortium name="WormBaseParasite"/>
        </authorList>
    </citation>
    <scope>IDENTIFICATION</scope>
</reference>
<accession>A0A3P7YNH4</accession>
<gene>
    <name evidence="1" type="ORF">HPBE_LOCUS5940</name>
</gene>
<accession>A0A183FGW0</accession>
<keyword evidence="2" id="KW-1185">Reference proteome</keyword>
<dbReference type="Proteomes" id="UP000050761">
    <property type="component" value="Unassembled WGS sequence"/>
</dbReference>
<dbReference type="OrthoDB" id="5874787at2759"/>
<organism evidence="2 3">
    <name type="scientific">Heligmosomoides polygyrus</name>
    <name type="common">Parasitic roundworm</name>
    <dbReference type="NCBI Taxonomy" id="6339"/>
    <lineage>
        <taxon>Eukaryota</taxon>
        <taxon>Metazoa</taxon>
        <taxon>Ecdysozoa</taxon>
        <taxon>Nematoda</taxon>
        <taxon>Chromadorea</taxon>
        <taxon>Rhabditida</taxon>
        <taxon>Rhabditina</taxon>
        <taxon>Rhabditomorpha</taxon>
        <taxon>Strongyloidea</taxon>
        <taxon>Heligmosomidae</taxon>
        <taxon>Heligmosomoides</taxon>
    </lineage>
</organism>
<proteinExistence type="predicted"/>
<evidence type="ECO:0000313" key="1">
    <source>
        <dbReference type="EMBL" id="VDO66323.1"/>
    </source>
</evidence>
<evidence type="ECO:0000313" key="3">
    <source>
        <dbReference type="WBParaSite" id="HPBE_0000593901-mRNA-1"/>
    </source>
</evidence>
<dbReference type="EMBL" id="UZAH01025567">
    <property type="protein sequence ID" value="VDO66323.1"/>
    <property type="molecule type" value="Genomic_DNA"/>
</dbReference>
<protein>
    <submittedName>
        <fullName evidence="3">Conserved oligomeric Golgi complex subunit 5</fullName>
    </submittedName>
</protein>
<evidence type="ECO:0000313" key="2">
    <source>
        <dbReference type="Proteomes" id="UP000050761"/>
    </source>
</evidence>